<proteinExistence type="predicted"/>
<dbReference type="AlphaFoldDB" id="A0A1I6Z2P7"/>
<gene>
    <name evidence="2" type="ORF">SAMN05660657_01626</name>
</gene>
<feature type="region of interest" description="Disordered" evidence="1">
    <location>
        <begin position="137"/>
        <end position="174"/>
    </location>
</feature>
<accession>A0A1I6Z2P7</accession>
<dbReference type="STRING" id="1296565.SAMN05660657_01626"/>
<dbReference type="EMBL" id="FPBA01000004">
    <property type="protein sequence ID" value="SFT56983.1"/>
    <property type="molecule type" value="Genomic_DNA"/>
</dbReference>
<feature type="compositionally biased region" description="Gly residues" evidence="1">
    <location>
        <begin position="164"/>
        <end position="174"/>
    </location>
</feature>
<evidence type="ECO:0000313" key="2">
    <source>
        <dbReference type="EMBL" id="SFT56983.1"/>
    </source>
</evidence>
<evidence type="ECO:0000313" key="3">
    <source>
        <dbReference type="Proteomes" id="UP000199546"/>
    </source>
</evidence>
<dbReference type="Proteomes" id="UP000199546">
    <property type="component" value="Unassembled WGS sequence"/>
</dbReference>
<organism evidence="2 3">
    <name type="scientific">Geodermatophilus amargosae</name>
    <dbReference type="NCBI Taxonomy" id="1296565"/>
    <lineage>
        <taxon>Bacteria</taxon>
        <taxon>Bacillati</taxon>
        <taxon>Actinomycetota</taxon>
        <taxon>Actinomycetes</taxon>
        <taxon>Geodermatophilales</taxon>
        <taxon>Geodermatophilaceae</taxon>
        <taxon>Geodermatophilus</taxon>
    </lineage>
</organism>
<dbReference type="RefSeq" id="WP_175551489.1">
    <property type="nucleotide sequence ID" value="NZ_FPBA01000004.1"/>
</dbReference>
<protein>
    <submittedName>
        <fullName evidence="2">Uncharacterized protein</fullName>
    </submittedName>
</protein>
<evidence type="ECO:0000256" key="1">
    <source>
        <dbReference type="SAM" id="MobiDB-lite"/>
    </source>
</evidence>
<sequence>MTGADTGSATGTVTGDTSTSGDASMTVSTVTTGSGDSTVTYHVADATLPDATVLRSAFAQDAFGTNITEDTSDIAEDNGAVFAVNGDYRGFRDTGIEIRNGVVYRDEGAREGLAFYRDGTVEVYDETTTTADDLVADGAGGPAARGQLRAARRPDRPGDAAAAGQGGHRGAAGGAGYAVQRSLVFRRRAAAPQVPVAPPPRELVLR</sequence>
<keyword evidence="3" id="KW-1185">Reference proteome</keyword>
<name>A0A1I6Z2P7_9ACTN</name>
<reference evidence="3" key="1">
    <citation type="submission" date="2016-10" db="EMBL/GenBank/DDBJ databases">
        <authorList>
            <person name="Varghese N."/>
            <person name="Submissions S."/>
        </authorList>
    </citation>
    <scope>NUCLEOTIDE SEQUENCE [LARGE SCALE GENOMIC DNA]</scope>
    <source>
        <strain evidence="3">DSM 46136</strain>
    </source>
</reference>
<feature type="region of interest" description="Disordered" evidence="1">
    <location>
        <begin position="1"/>
        <end position="36"/>
    </location>
</feature>